<sequence>HSQILIATETMKSIHDDSMQPVPANCNQNSPKNSKLSPPKINQSSLQDGVHDNISNKDNSDREISEKKSSDICEIKDQNLNIKISNSNDKDAEKVVVTTRTDTTNSSEIIPNKSTTESTAKSSMPKSKDIAAVSLSMSKNTSSKMLAS</sequence>
<reference evidence="2" key="1">
    <citation type="submission" date="2014-12" db="EMBL/GenBank/DDBJ databases">
        <title>Insight into the proteome of Arion vulgaris.</title>
        <authorList>
            <person name="Aradska J."/>
            <person name="Bulat T."/>
            <person name="Smidak R."/>
            <person name="Sarate P."/>
            <person name="Gangsoo J."/>
            <person name="Sialana F."/>
            <person name="Bilban M."/>
            <person name="Lubec G."/>
        </authorList>
    </citation>
    <scope>NUCLEOTIDE SEQUENCE</scope>
    <source>
        <tissue evidence="2">Skin</tissue>
    </source>
</reference>
<name>A0A0B6YTR2_9EUPU</name>
<dbReference type="AlphaFoldDB" id="A0A0B6YTR2"/>
<feature type="compositionally biased region" description="Polar residues" evidence="1">
    <location>
        <begin position="78"/>
        <end position="87"/>
    </location>
</feature>
<feature type="non-terminal residue" evidence="2">
    <location>
        <position position="1"/>
    </location>
</feature>
<gene>
    <name evidence="2" type="primary">ORF36977</name>
</gene>
<proteinExistence type="predicted"/>
<evidence type="ECO:0000256" key="1">
    <source>
        <dbReference type="SAM" id="MobiDB-lite"/>
    </source>
</evidence>
<feature type="region of interest" description="Disordered" evidence="1">
    <location>
        <begin position="1"/>
        <end position="148"/>
    </location>
</feature>
<dbReference type="EMBL" id="HACG01012773">
    <property type="protein sequence ID" value="CEK59638.1"/>
    <property type="molecule type" value="Transcribed_RNA"/>
</dbReference>
<organism evidence="2">
    <name type="scientific">Arion vulgaris</name>
    <dbReference type="NCBI Taxonomy" id="1028688"/>
    <lineage>
        <taxon>Eukaryota</taxon>
        <taxon>Metazoa</taxon>
        <taxon>Spiralia</taxon>
        <taxon>Lophotrochozoa</taxon>
        <taxon>Mollusca</taxon>
        <taxon>Gastropoda</taxon>
        <taxon>Heterobranchia</taxon>
        <taxon>Euthyneura</taxon>
        <taxon>Panpulmonata</taxon>
        <taxon>Eupulmonata</taxon>
        <taxon>Stylommatophora</taxon>
        <taxon>Helicina</taxon>
        <taxon>Arionoidea</taxon>
        <taxon>Arionidae</taxon>
        <taxon>Arion</taxon>
    </lineage>
</organism>
<protein>
    <submittedName>
        <fullName evidence="2">Uncharacterized protein</fullName>
    </submittedName>
</protein>
<feature type="compositionally biased region" description="Basic and acidic residues" evidence="1">
    <location>
        <begin position="49"/>
        <end position="77"/>
    </location>
</feature>
<accession>A0A0B6YTR2</accession>
<evidence type="ECO:0000313" key="2">
    <source>
        <dbReference type="EMBL" id="CEK59638.1"/>
    </source>
</evidence>
<feature type="compositionally biased region" description="Polar residues" evidence="1">
    <location>
        <begin position="135"/>
        <end position="148"/>
    </location>
</feature>
<feature type="compositionally biased region" description="Polar residues" evidence="1">
    <location>
        <begin position="98"/>
        <end position="125"/>
    </location>
</feature>
<feature type="compositionally biased region" description="Polar residues" evidence="1">
    <location>
        <begin position="25"/>
        <end position="47"/>
    </location>
</feature>
<feature type="non-terminal residue" evidence="2">
    <location>
        <position position="148"/>
    </location>
</feature>